<evidence type="ECO:0000313" key="2">
    <source>
        <dbReference type="EMBL" id="MDX2292111.1"/>
    </source>
</evidence>
<organism evidence="2 3">
    <name type="scientific">Streptomyces roseolus</name>
    <dbReference type="NCBI Taxonomy" id="67358"/>
    <lineage>
        <taxon>Bacteria</taxon>
        <taxon>Bacillati</taxon>
        <taxon>Actinomycetota</taxon>
        <taxon>Actinomycetes</taxon>
        <taxon>Kitasatosporales</taxon>
        <taxon>Streptomycetaceae</taxon>
        <taxon>Streptomyces</taxon>
    </lineage>
</organism>
<keyword evidence="1" id="KW-1133">Transmembrane helix</keyword>
<evidence type="ECO:0008006" key="4">
    <source>
        <dbReference type="Google" id="ProtNLM"/>
    </source>
</evidence>
<reference evidence="2 3" key="1">
    <citation type="submission" date="2023-10" db="EMBL/GenBank/DDBJ databases">
        <authorList>
            <person name="Wang X.X."/>
        </authorList>
    </citation>
    <scope>NUCLEOTIDE SEQUENCE [LARGE SCALE GENOMIC DNA]</scope>
    <source>
        <strain evidence="2 3">NBRC 12816</strain>
    </source>
</reference>
<proteinExistence type="predicted"/>
<dbReference type="RefSeq" id="WP_319008638.1">
    <property type="nucleotide sequence ID" value="NZ_JAWJZF010000286.1"/>
</dbReference>
<protein>
    <recommendedName>
        <fullName evidence="4">ABC transporter permease</fullName>
    </recommendedName>
</protein>
<name>A0ABU4K2Y2_9ACTN</name>
<gene>
    <name evidence="2" type="ORF">R2363_08005</name>
</gene>
<keyword evidence="3" id="KW-1185">Reference proteome</keyword>
<feature type="non-terminal residue" evidence="2">
    <location>
        <position position="103"/>
    </location>
</feature>
<feature type="transmembrane region" description="Helical" evidence="1">
    <location>
        <begin position="70"/>
        <end position="90"/>
    </location>
</feature>
<dbReference type="Proteomes" id="UP001278571">
    <property type="component" value="Unassembled WGS sequence"/>
</dbReference>
<dbReference type="EMBL" id="JAWJZF010000286">
    <property type="protein sequence ID" value="MDX2292111.1"/>
    <property type="molecule type" value="Genomic_DNA"/>
</dbReference>
<sequence length="103" mass="10624">MSALLFAPLLAWPVLGGGGLAPLRASLTQLWQDAAWGARPLGLDVVGPADPFSALLALIGSLSPAEPSRAIVVLWILALPLAVLGGWFAATRVTESSLLRITA</sequence>
<evidence type="ECO:0000313" key="3">
    <source>
        <dbReference type="Proteomes" id="UP001278571"/>
    </source>
</evidence>
<accession>A0ABU4K2Y2</accession>
<keyword evidence="1" id="KW-0812">Transmembrane</keyword>
<comment type="caution">
    <text evidence="2">The sequence shown here is derived from an EMBL/GenBank/DDBJ whole genome shotgun (WGS) entry which is preliminary data.</text>
</comment>
<evidence type="ECO:0000256" key="1">
    <source>
        <dbReference type="SAM" id="Phobius"/>
    </source>
</evidence>
<keyword evidence="1" id="KW-0472">Membrane</keyword>